<feature type="domain" description="Solute-binding protein family 5" evidence="5">
    <location>
        <begin position="106"/>
        <end position="544"/>
    </location>
</feature>
<dbReference type="PANTHER" id="PTHR30290:SF64">
    <property type="entry name" value="ABC TRANSPORTER PERIPLASMIC BINDING PROTEIN"/>
    <property type="match status" value="1"/>
</dbReference>
<dbReference type="InterPro" id="IPR000914">
    <property type="entry name" value="SBP_5_dom"/>
</dbReference>
<dbReference type="Proteomes" id="UP000294664">
    <property type="component" value="Unassembled WGS sequence"/>
</dbReference>
<dbReference type="SUPFAM" id="SSF53850">
    <property type="entry name" value="Periplasmic binding protein-like II"/>
    <property type="match status" value="1"/>
</dbReference>
<dbReference type="GO" id="GO:0015833">
    <property type="term" value="P:peptide transport"/>
    <property type="evidence" value="ECO:0007669"/>
    <property type="project" value="TreeGrafter"/>
</dbReference>
<comment type="subcellular location">
    <subcellularLocation>
        <location evidence="1">Periplasm</location>
    </subcellularLocation>
</comment>
<evidence type="ECO:0000313" key="7">
    <source>
        <dbReference type="Proteomes" id="UP000294664"/>
    </source>
</evidence>
<evidence type="ECO:0000313" key="6">
    <source>
        <dbReference type="EMBL" id="TCT06602.1"/>
    </source>
</evidence>
<dbReference type="EMBL" id="SMAI01000002">
    <property type="protein sequence ID" value="TCT06602.1"/>
    <property type="molecule type" value="Genomic_DNA"/>
</dbReference>
<dbReference type="Gene3D" id="3.40.190.10">
    <property type="entry name" value="Periplasmic binding protein-like II"/>
    <property type="match status" value="1"/>
</dbReference>
<dbReference type="Gene3D" id="3.10.105.10">
    <property type="entry name" value="Dipeptide-binding Protein, Domain 3"/>
    <property type="match status" value="1"/>
</dbReference>
<name>A0A4R3M0T9_9HYPH</name>
<dbReference type="InterPro" id="IPR023765">
    <property type="entry name" value="SBP_5_CS"/>
</dbReference>
<dbReference type="OrthoDB" id="9803988at2"/>
<dbReference type="PIRSF" id="PIRSF002741">
    <property type="entry name" value="MppA"/>
    <property type="match status" value="1"/>
</dbReference>
<dbReference type="PROSITE" id="PS01040">
    <property type="entry name" value="SBP_BACTERIAL_5"/>
    <property type="match status" value="1"/>
</dbReference>
<feature type="signal peptide" evidence="4">
    <location>
        <begin position="1"/>
        <end position="23"/>
    </location>
</feature>
<dbReference type="Pfam" id="PF00496">
    <property type="entry name" value="SBP_bac_5"/>
    <property type="match status" value="1"/>
</dbReference>
<evidence type="ECO:0000256" key="1">
    <source>
        <dbReference type="ARBA" id="ARBA00004418"/>
    </source>
</evidence>
<dbReference type="InterPro" id="IPR039424">
    <property type="entry name" value="SBP_5"/>
</dbReference>
<dbReference type="InterPro" id="IPR030678">
    <property type="entry name" value="Peptide/Ni-bd"/>
</dbReference>
<organism evidence="6 7">
    <name type="scientific">Aquabacter spiritensis</name>
    <dbReference type="NCBI Taxonomy" id="933073"/>
    <lineage>
        <taxon>Bacteria</taxon>
        <taxon>Pseudomonadati</taxon>
        <taxon>Pseudomonadota</taxon>
        <taxon>Alphaproteobacteria</taxon>
        <taxon>Hyphomicrobiales</taxon>
        <taxon>Xanthobacteraceae</taxon>
        <taxon>Aquabacter</taxon>
    </lineage>
</organism>
<dbReference type="PANTHER" id="PTHR30290">
    <property type="entry name" value="PERIPLASMIC BINDING COMPONENT OF ABC TRANSPORTER"/>
    <property type="match status" value="1"/>
</dbReference>
<evidence type="ECO:0000256" key="4">
    <source>
        <dbReference type="SAM" id="SignalP"/>
    </source>
</evidence>
<dbReference type="GO" id="GO:1904680">
    <property type="term" value="F:peptide transmembrane transporter activity"/>
    <property type="evidence" value="ECO:0007669"/>
    <property type="project" value="TreeGrafter"/>
</dbReference>
<comment type="caution">
    <text evidence="6">The sequence shown here is derived from an EMBL/GenBank/DDBJ whole genome shotgun (WGS) entry which is preliminary data.</text>
</comment>
<dbReference type="GO" id="GO:0043190">
    <property type="term" value="C:ATP-binding cassette (ABC) transporter complex"/>
    <property type="evidence" value="ECO:0007669"/>
    <property type="project" value="InterPro"/>
</dbReference>
<dbReference type="RefSeq" id="WP_132030092.1">
    <property type="nucleotide sequence ID" value="NZ_SMAI01000002.1"/>
</dbReference>
<dbReference type="GO" id="GO:0030288">
    <property type="term" value="C:outer membrane-bounded periplasmic space"/>
    <property type="evidence" value="ECO:0007669"/>
    <property type="project" value="TreeGrafter"/>
</dbReference>
<evidence type="ECO:0000256" key="2">
    <source>
        <dbReference type="ARBA" id="ARBA00005695"/>
    </source>
</evidence>
<gene>
    <name evidence="6" type="ORF">EDC64_10279</name>
</gene>
<keyword evidence="3 4" id="KW-0732">Signal</keyword>
<protein>
    <submittedName>
        <fullName evidence="6">Microcin C transport system substrate-binding protein</fullName>
    </submittedName>
</protein>
<accession>A0A4R3M0T9</accession>
<reference evidence="6 7" key="1">
    <citation type="submission" date="2019-03" db="EMBL/GenBank/DDBJ databases">
        <title>Genomic Encyclopedia of Type Strains, Phase IV (KMG-IV): sequencing the most valuable type-strain genomes for metagenomic binning, comparative biology and taxonomic classification.</title>
        <authorList>
            <person name="Goeker M."/>
        </authorList>
    </citation>
    <scope>NUCLEOTIDE SEQUENCE [LARGE SCALE GENOMIC DNA]</scope>
    <source>
        <strain evidence="6 7">DSM 9035</strain>
    </source>
</reference>
<evidence type="ECO:0000256" key="3">
    <source>
        <dbReference type="ARBA" id="ARBA00022729"/>
    </source>
</evidence>
<dbReference type="GO" id="GO:0042884">
    <property type="term" value="P:microcin transport"/>
    <property type="evidence" value="ECO:0007669"/>
    <property type="project" value="TreeGrafter"/>
</dbReference>
<sequence length="642" mass="72613">MLLKVRRLALALAVLAAASPAYAQPAPAPFRAAASLLGEPKYPPDFKHFDYVNPNAPKGGLVRFSETGTFDSFNAIIPRGAVAAGIGLIYDTLTTQSHDEVATAYGLVAEGLSYPDDFSTVTYRLRENAKWHDGQPITADDVVWSFEVLTKNNPGQAFYYRHVKSVEKTGERDVTFTFDQGGNRELPQIVGEMMVLPKHWWTGTDAGGKPRDITQGTLEAPLGSGPYRVKSFVPGRTVSYERVDTYWGKDLPVNIGSNNFDEIRYEYYRDETVELEAFKADHYDFRVEASAKNWATAYNFPAKNEGKVVLEMFENRASGVMQAFVPNLRRPKFEDPRVRRALNYALDFEGMNHTLFFDQYTRISSYFSGTELASSGTPSGEELEFLNAIKDKVPEELFTKTYTNPVTRNEEDRRANLRAAFDLLRQAGWTVRDEVNPDHPPSFFDKILIAVGLSKPITRRTLRNAAGEPFTIEILINSPAFERVALFYKPGLERLGMQVSVRMVDSSQYINRIRARDFDMIIAAWGQSLSPGNEQREYWGSESAKRDGSRNYAGIANPAVDHLIDKVIYAENRDQLIAATRALDRVLLWNDYVIPAWTLRFTRTARWDRFARPDTLPKYSFDFPSIWWWDAAKAAKIGAVPQ</sequence>
<dbReference type="AlphaFoldDB" id="A0A4R3M0T9"/>
<comment type="similarity">
    <text evidence="2">Belongs to the bacterial solute-binding protein 5 family.</text>
</comment>
<keyword evidence="7" id="KW-1185">Reference proteome</keyword>
<dbReference type="CDD" id="cd08497">
    <property type="entry name" value="MbnE-like"/>
    <property type="match status" value="1"/>
</dbReference>
<proteinExistence type="inferred from homology"/>
<evidence type="ECO:0000259" key="5">
    <source>
        <dbReference type="Pfam" id="PF00496"/>
    </source>
</evidence>
<feature type="chain" id="PRO_5021023893" evidence="4">
    <location>
        <begin position="24"/>
        <end position="642"/>
    </location>
</feature>